<name>A0A369ASJ1_9FIRM</name>
<reference evidence="1 2" key="1">
    <citation type="submission" date="2018-07" db="EMBL/GenBank/DDBJ databases">
        <title>Genomic Encyclopedia of Type Strains, Phase IV (KMG-IV): sequencing the most valuable type-strain genomes for metagenomic binning, comparative biology and taxonomic classification.</title>
        <authorList>
            <person name="Goeker M."/>
        </authorList>
    </citation>
    <scope>NUCLEOTIDE SEQUENCE [LARGE SCALE GENOMIC DNA]</scope>
    <source>
        <strain evidence="1 2">DSM 27016</strain>
    </source>
</reference>
<dbReference type="Proteomes" id="UP000253034">
    <property type="component" value="Unassembled WGS sequence"/>
</dbReference>
<dbReference type="EMBL" id="QPJT01000029">
    <property type="protein sequence ID" value="RCX10424.1"/>
    <property type="molecule type" value="Genomic_DNA"/>
</dbReference>
<proteinExistence type="predicted"/>
<dbReference type="SUPFAM" id="SSF52540">
    <property type="entry name" value="P-loop containing nucleoside triphosphate hydrolases"/>
    <property type="match status" value="1"/>
</dbReference>
<comment type="caution">
    <text evidence="1">The sequence shown here is derived from an EMBL/GenBank/DDBJ whole genome shotgun (WGS) entry which is preliminary data.</text>
</comment>
<sequence>MTLDSIMVDINNCSQIYLLPDKPNSIDIINEKIFYIQPEYKEITVNKDAKFVLFSASGAIGKSTLAKYLAHTKRGLYWNLAKIKLGENSLHGTLARAIGYDKLGDFFKNLNNGNAFMVIDAFDEADMISGRAAIDFLLNDLNEISLNSKVPSIVLLARTETAVYISEYCKNRNIRLLHYEISFFSEYNARTFILEKIQQSGKPVNDLVRQCIDQQFVEIKKLLKDENLVKPFVGYAPVLEALASAYDEERNTIKLLQKLTSKMSSADIIVNILEDLLIREHDKVCSALRERWQNIFPMFSKWDEIYSSTEQLTRIASYIIFNEIEDVYYKNEEIPSQMYDDYIEVIKGFLPQHPFILNSCIGKNNICDFTGPAFRDYVLAFILSQNKCEELAIEYFSKNQELSHCSSQLMFDFYIIFSGSRIFSNHFPFLYDSFKAKETSNIIAKLEIFNSEDEIVSIFSLANIHDCKTISENELKVKIVKDGIYFNQLSNVYIDIPCKLFLGDGNSNIRINSSSIISEEIWFNAQNIFIEAKKSLNTLLVSRKPVTYGNSGYPKFEIRLEDDKDLRISFPNIEIMHKLKNYAYQFEDDNNLDLVKYIHVVKKIANTLRKHGKDTPARDKEFIDFTVIGENKFRRSILEFLLSEGVLYIDTKETHLYKLNIEKLGTVGLNWGSLAQGNIQILESGFIKYSEWKNKNQI</sequence>
<organism evidence="1 2">
    <name type="scientific">Anaerobacterium chartisolvens</name>
    <dbReference type="NCBI Taxonomy" id="1297424"/>
    <lineage>
        <taxon>Bacteria</taxon>
        <taxon>Bacillati</taxon>
        <taxon>Bacillota</taxon>
        <taxon>Clostridia</taxon>
        <taxon>Eubacteriales</taxon>
        <taxon>Oscillospiraceae</taxon>
        <taxon>Anaerobacterium</taxon>
    </lineage>
</organism>
<dbReference type="RefSeq" id="WP_114299455.1">
    <property type="nucleotide sequence ID" value="NZ_QPJT01000029.1"/>
</dbReference>
<dbReference type="AlphaFoldDB" id="A0A369ASJ1"/>
<accession>A0A369ASJ1</accession>
<gene>
    <name evidence="1" type="ORF">DFR58_12916</name>
</gene>
<evidence type="ECO:0000313" key="2">
    <source>
        <dbReference type="Proteomes" id="UP000253034"/>
    </source>
</evidence>
<evidence type="ECO:0000313" key="1">
    <source>
        <dbReference type="EMBL" id="RCX10424.1"/>
    </source>
</evidence>
<protein>
    <submittedName>
        <fullName evidence="1">Uncharacterized protein</fullName>
    </submittedName>
</protein>
<keyword evidence="2" id="KW-1185">Reference proteome</keyword>
<dbReference type="InterPro" id="IPR027417">
    <property type="entry name" value="P-loop_NTPase"/>
</dbReference>